<evidence type="ECO:0000313" key="1">
    <source>
        <dbReference type="EMBL" id="KAI5067882.1"/>
    </source>
</evidence>
<keyword evidence="2" id="KW-1185">Reference proteome</keyword>
<accession>A0A9D4ZBJ9</accession>
<proteinExistence type="predicted"/>
<sequence>MDPELTKFLLSNDEKLVQGYYPKVFSRIQGPALTLQGASHCALHELANLSVSSSTVQKLHVETVQEHFLTSLESWRHQAAVLDAQHDFKEV</sequence>
<dbReference type="Proteomes" id="UP000886520">
    <property type="component" value="Chromosome 16"/>
</dbReference>
<organism evidence="1 2">
    <name type="scientific">Adiantum capillus-veneris</name>
    <name type="common">Maidenhair fern</name>
    <dbReference type="NCBI Taxonomy" id="13818"/>
    <lineage>
        <taxon>Eukaryota</taxon>
        <taxon>Viridiplantae</taxon>
        <taxon>Streptophyta</taxon>
        <taxon>Embryophyta</taxon>
        <taxon>Tracheophyta</taxon>
        <taxon>Polypodiopsida</taxon>
        <taxon>Polypodiidae</taxon>
        <taxon>Polypodiales</taxon>
        <taxon>Pteridineae</taxon>
        <taxon>Pteridaceae</taxon>
        <taxon>Vittarioideae</taxon>
        <taxon>Adiantum</taxon>
    </lineage>
</organism>
<reference evidence="1" key="1">
    <citation type="submission" date="2021-01" db="EMBL/GenBank/DDBJ databases">
        <title>Adiantum capillus-veneris genome.</title>
        <authorList>
            <person name="Fang Y."/>
            <person name="Liao Q."/>
        </authorList>
    </citation>
    <scope>NUCLEOTIDE SEQUENCE</scope>
    <source>
        <strain evidence="1">H3</strain>
        <tissue evidence="1">Leaf</tissue>
    </source>
</reference>
<name>A0A9D4ZBJ9_ADICA</name>
<dbReference type="AlphaFoldDB" id="A0A9D4ZBJ9"/>
<comment type="caution">
    <text evidence="1">The sequence shown here is derived from an EMBL/GenBank/DDBJ whole genome shotgun (WGS) entry which is preliminary data.</text>
</comment>
<protein>
    <submittedName>
        <fullName evidence="1">Uncharacterized protein</fullName>
    </submittedName>
</protein>
<evidence type="ECO:0000313" key="2">
    <source>
        <dbReference type="Proteomes" id="UP000886520"/>
    </source>
</evidence>
<dbReference type="OrthoDB" id="1372046at2759"/>
<dbReference type="EMBL" id="JABFUD020000016">
    <property type="protein sequence ID" value="KAI5067882.1"/>
    <property type="molecule type" value="Genomic_DNA"/>
</dbReference>
<gene>
    <name evidence="1" type="ORF">GOP47_0016227</name>
</gene>